<evidence type="ECO:0000256" key="1">
    <source>
        <dbReference type="ARBA" id="ARBA00004434"/>
    </source>
</evidence>
<dbReference type="GO" id="GO:0005743">
    <property type="term" value="C:mitochondrial inner membrane"/>
    <property type="evidence" value="ECO:0007669"/>
    <property type="project" value="UniProtKB-SubCell"/>
</dbReference>
<dbReference type="AlphaFoldDB" id="A0A178ZLS8"/>
<protein>
    <recommendedName>
        <fullName evidence="3">Mitochondrial import inner membrane translocase subunit TIM54</fullName>
    </recommendedName>
</protein>
<name>A0A178ZLS8_9EURO</name>
<evidence type="ECO:0000256" key="9">
    <source>
        <dbReference type="ARBA" id="ARBA00023010"/>
    </source>
</evidence>
<sequence length="489" mass="55248">MADSSNAPKPDGLPQGAKYEAPKPPKQNPALRMMGMPNLRLRLPSRNWMIFLTIVGSWTAAVVYDRREKKKAQKKWCDVVAHIAQEPLPPNQMPRKLTVFLSAPPGDGIRPSRQYFKDYVKPVLVAAAIDYDVIEGRKEGDVRYGTAEQIRRLRRKKGEKGSDAAEPEMDTEAAIDMIRDRLQIVPEPGVRGDLVLGRHTWKEYIRGLHEGWLGPVDEPPAPPEPVSMLEAEPLSPHPPVDVRTENLPTATESPEASGPDSEKKAAEEEKKEEEKKKKKPYPPPAYLSIDKYPSASLSPHTPNTFEPSQPIHQQHLLGFLKTPQRIYHFLTRRYLADQIGRETAAIVLAASRPYERGSSSATLFTNQSDLDADPVATKAPESDSSSSAMSLSPQDQTVWEQQSLLLQEEPRWHKSVRKPRTDDDDSYEPIWVRDMVIDERIGSRMRKFQLDPEEEARADRIGRGQEKARVMEIMDLRNEKVIVGNLDDD</sequence>
<dbReference type="OrthoDB" id="5598305at2759"/>
<feature type="compositionally biased region" description="Polar residues" evidence="12">
    <location>
        <begin position="295"/>
        <end position="306"/>
    </location>
</feature>
<evidence type="ECO:0000256" key="5">
    <source>
        <dbReference type="ARBA" id="ARBA00022692"/>
    </source>
</evidence>
<keyword evidence="4" id="KW-0813">Transport</keyword>
<comment type="similarity">
    <text evidence="2">Belongs to the TIM54 family.</text>
</comment>
<dbReference type="GeneID" id="30009920"/>
<accession>A0A178ZLS8</accession>
<dbReference type="PANTHER" id="PTHR12358:SF101">
    <property type="entry name" value="MITOCHONDRIAL IMPORT INNER MEMBRANE TRANSLOCASE SUBUNIT TIM54"/>
    <property type="match status" value="1"/>
</dbReference>
<dbReference type="GO" id="GO:0015031">
    <property type="term" value="P:protein transport"/>
    <property type="evidence" value="ECO:0007669"/>
    <property type="project" value="UniProtKB-KW"/>
</dbReference>
<evidence type="ECO:0000256" key="8">
    <source>
        <dbReference type="ARBA" id="ARBA00022989"/>
    </source>
</evidence>
<evidence type="ECO:0000313" key="13">
    <source>
        <dbReference type="EMBL" id="OAP60750.1"/>
    </source>
</evidence>
<evidence type="ECO:0000256" key="4">
    <source>
        <dbReference type="ARBA" id="ARBA00022448"/>
    </source>
</evidence>
<keyword evidence="6" id="KW-0999">Mitochondrion inner membrane</keyword>
<evidence type="ECO:0000256" key="10">
    <source>
        <dbReference type="ARBA" id="ARBA00023128"/>
    </source>
</evidence>
<evidence type="ECO:0000256" key="3">
    <source>
        <dbReference type="ARBA" id="ARBA00020796"/>
    </source>
</evidence>
<keyword evidence="5" id="KW-0812">Transmembrane</keyword>
<feature type="compositionally biased region" description="Basic and acidic residues" evidence="12">
    <location>
        <begin position="260"/>
        <end position="275"/>
    </location>
</feature>
<dbReference type="InterPro" id="IPR021056">
    <property type="entry name" value="Mt_import_IM_translocase_Tim54"/>
</dbReference>
<dbReference type="EMBL" id="LVYI01000004">
    <property type="protein sequence ID" value="OAP60750.1"/>
    <property type="molecule type" value="Genomic_DNA"/>
</dbReference>
<proteinExistence type="inferred from homology"/>
<feature type="region of interest" description="Disordered" evidence="12">
    <location>
        <begin position="357"/>
        <end position="394"/>
    </location>
</feature>
<keyword evidence="7" id="KW-0653">Protein transport</keyword>
<keyword evidence="8" id="KW-1133">Transmembrane helix</keyword>
<feature type="region of interest" description="Disordered" evidence="12">
    <location>
        <begin position="1"/>
        <end position="30"/>
    </location>
</feature>
<reference evidence="13 14" key="1">
    <citation type="submission" date="2016-04" db="EMBL/GenBank/DDBJ databases">
        <title>Draft genome of Fonsecaea erecta CBS 125763.</title>
        <authorList>
            <person name="Weiss V.A."/>
            <person name="Vicente V.A."/>
            <person name="Raittz R.T."/>
            <person name="Moreno L.F."/>
            <person name="De Souza E.M."/>
            <person name="Pedrosa F.O."/>
            <person name="Steffens M.B."/>
            <person name="Faoro H."/>
            <person name="Tadra-Sfeir M.Z."/>
            <person name="Najafzadeh M.J."/>
            <person name="Felipe M.S."/>
            <person name="Teixeira M."/>
            <person name="Sun J."/>
            <person name="Xi L."/>
            <person name="Gomes R."/>
            <person name="De Azevedo C.M."/>
            <person name="Salgado C.G."/>
            <person name="Da Silva M.B."/>
            <person name="Nascimento M.F."/>
            <person name="Queiroz-Telles F."/>
            <person name="Attili D.S."/>
            <person name="Gorbushina A."/>
        </authorList>
    </citation>
    <scope>NUCLEOTIDE SEQUENCE [LARGE SCALE GENOMIC DNA]</scope>
    <source>
        <strain evidence="13 14">CBS 125763</strain>
    </source>
</reference>
<dbReference type="RefSeq" id="XP_018694117.1">
    <property type="nucleotide sequence ID" value="XM_018837264.1"/>
</dbReference>
<evidence type="ECO:0000256" key="7">
    <source>
        <dbReference type="ARBA" id="ARBA00022927"/>
    </source>
</evidence>
<organism evidence="13 14">
    <name type="scientific">Fonsecaea erecta</name>
    <dbReference type="NCBI Taxonomy" id="1367422"/>
    <lineage>
        <taxon>Eukaryota</taxon>
        <taxon>Fungi</taxon>
        <taxon>Dikarya</taxon>
        <taxon>Ascomycota</taxon>
        <taxon>Pezizomycotina</taxon>
        <taxon>Eurotiomycetes</taxon>
        <taxon>Chaetothyriomycetidae</taxon>
        <taxon>Chaetothyriales</taxon>
        <taxon>Herpotrichiellaceae</taxon>
        <taxon>Fonsecaea</taxon>
    </lineage>
</organism>
<feature type="region of interest" description="Disordered" evidence="12">
    <location>
        <begin position="211"/>
        <end position="306"/>
    </location>
</feature>
<comment type="caution">
    <text evidence="13">The sequence shown here is derived from an EMBL/GenBank/DDBJ whole genome shotgun (WGS) entry which is preliminary data.</text>
</comment>
<keyword evidence="9" id="KW-0811">Translocation</keyword>
<dbReference type="Proteomes" id="UP000078343">
    <property type="component" value="Unassembled WGS sequence"/>
</dbReference>
<gene>
    <name evidence="13" type="ORF">AYL99_05752</name>
</gene>
<keyword evidence="10" id="KW-0496">Mitochondrion</keyword>
<keyword evidence="11" id="KW-0472">Membrane</keyword>
<feature type="compositionally biased region" description="Polar residues" evidence="12">
    <location>
        <begin position="357"/>
        <end position="369"/>
    </location>
</feature>
<feature type="compositionally biased region" description="Low complexity" evidence="12">
    <location>
        <begin position="382"/>
        <end position="392"/>
    </location>
</feature>
<dbReference type="PANTHER" id="PTHR12358">
    <property type="entry name" value="SPHINGOSINE KINASE"/>
    <property type="match status" value="1"/>
</dbReference>
<dbReference type="Pfam" id="PF11711">
    <property type="entry name" value="Tim54"/>
    <property type="match status" value="1"/>
</dbReference>
<comment type="subcellular location">
    <subcellularLocation>
        <location evidence="1">Mitochondrion inner membrane</location>
        <topology evidence="1">Single-pass membrane protein</topology>
    </subcellularLocation>
</comment>
<evidence type="ECO:0000256" key="6">
    <source>
        <dbReference type="ARBA" id="ARBA00022792"/>
    </source>
</evidence>
<evidence type="ECO:0000256" key="11">
    <source>
        <dbReference type="ARBA" id="ARBA00023136"/>
    </source>
</evidence>
<dbReference type="InterPro" id="IPR050187">
    <property type="entry name" value="Lipid_Phosphate_FormReg"/>
</dbReference>
<dbReference type="STRING" id="1367422.A0A178ZLS8"/>
<keyword evidence="14" id="KW-1185">Reference proteome</keyword>
<evidence type="ECO:0000313" key="14">
    <source>
        <dbReference type="Proteomes" id="UP000078343"/>
    </source>
</evidence>
<evidence type="ECO:0000256" key="2">
    <source>
        <dbReference type="ARBA" id="ARBA00006355"/>
    </source>
</evidence>
<evidence type="ECO:0000256" key="12">
    <source>
        <dbReference type="SAM" id="MobiDB-lite"/>
    </source>
</evidence>